<dbReference type="EMBL" id="AP018449">
    <property type="protein sequence ID" value="BBB90054.1"/>
    <property type="molecule type" value="Genomic_DNA"/>
</dbReference>
<organism evidence="1 2">
    <name type="scientific">Methylomusa anaerophila</name>
    <dbReference type="NCBI Taxonomy" id="1930071"/>
    <lineage>
        <taxon>Bacteria</taxon>
        <taxon>Bacillati</taxon>
        <taxon>Bacillota</taxon>
        <taxon>Negativicutes</taxon>
        <taxon>Selenomonadales</taxon>
        <taxon>Sporomusaceae</taxon>
        <taxon>Methylomusa</taxon>
    </lineage>
</organism>
<dbReference type="KEGG" id="mana:MAMMFC1_00702"/>
<keyword evidence="2" id="KW-1185">Reference proteome</keyword>
<sequence>MANMCSLCGIAEIQSDGKRWCLKYQVDVSDGSKEIKPDCYYFIEPQSEAGEPMSASQNLMLKEWELASRRMRGPV</sequence>
<reference evidence="1 2" key="1">
    <citation type="journal article" date="2018" name="Int. J. Syst. Evol. Microbiol.">
        <title>Methylomusa anaerophila gen. nov., sp. nov., an anaerobic methanol-utilizing bacterium isolated from a microbial fuel cell.</title>
        <authorList>
            <person name="Amano N."/>
            <person name="Yamamuro A."/>
            <person name="Miyahara M."/>
            <person name="Kouzuma A."/>
            <person name="Abe T."/>
            <person name="Watanabe K."/>
        </authorList>
    </citation>
    <scope>NUCLEOTIDE SEQUENCE [LARGE SCALE GENOMIC DNA]</scope>
    <source>
        <strain evidence="1 2">MMFC1</strain>
    </source>
</reference>
<dbReference type="OrthoDB" id="1683349at2"/>
<dbReference type="AlphaFoldDB" id="A0A348AG56"/>
<name>A0A348AG56_9FIRM</name>
<evidence type="ECO:0000313" key="2">
    <source>
        <dbReference type="Proteomes" id="UP000276437"/>
    </source>
</evidence>
<evidence type="ECO:0000313" key="1">
    <source>
        <dbReference type="EMBL" id="BBB90054.1"/>
    </source>
</evidence>
<gene>
    <name evidence="1" type="ORF">MAMMFC1_00702</name>
</gene>
<accession>A0A348AG56</accession>
<dbReference type="Proteomes" id="UP000276437">
    <property type="component" value="Chromosome"/>
</dbReference>
<dbReference type="RefSeq" id="WP_126306498.1">
    <property type="nucleotide sequence ID" value="NZ_AP018449.1"/>
</dbReference>
<protein>
    <submittedName>
        <fullName evidence="1">Uncharacterized protein</fullName>
    </submittedName>
</protein>
<proteinExistence type="predicted"/>